<dbReference type="InterPro" id="IPR003660">
    <property type="entry name" value="HAMP_dom"/>
</dbReference>
<dbReference type="Gene3D" id="1.10.287.950">
    <property type="entry name" value="Methyl-accepting chemotaxis protein"/>
    <property type="match status" value="1"/>
</dbReference>
<dbReference type="CDD" id="cd11386">
    <property type="entry name" value="MCP_signal"/>
    <property type="match status" value="1"/>
</dbReference>
<feature type="domain" description="HAMP" evidence="7">
    <location>
        <begin position="316"/>
        <end position="368"/>
    </location>
</feature>
<keyword evidence="5" id="KW-0812">Transmembrane</keyword>
<dbReference type="Gene3D" id="1.10.8.500">
    <property type="entry name" value="HAMP domain in histidine kinase"/>
    <property type="match status" value="1"/>
</dbReference>
<feature type="domain" description="Methyl-accepting transducer" evidence="6">
    <location>
        <begin position="373"/>
        <end position="602"/>
    </location>
</feature>
<dbReference type="PROSITE" id="PS50885">
    <property type="entry name" value="HAMP"/>
    <property type="match status" value="2"/>
</dbReference>
<evidence type="ECO:0000259" key="6">
    <source>
        <dbReference type="PROSITE" id="PS50111"/>
    </source>
</evidence>
<dbReference type="Proteomes" id="UP001559025">
    <property type="component" value="Unassembled WGS sequence"/>
</dbReference>
<organism evidence="8 9">
    <name type="scientific">Neoaquamicrobium sediminum</name>
    <dbReference type="NCBI Taxonomy" id="1849104"/>
    <lineage>
        <taxon>Bacteria</taxon>
        <taxon>Pseudomonadati</taxon>
        <taxon>Pseudomonadota</taxon>
        <taxon>Alphaproteobacteria</taxon>
        <taxon>Hyphomicrobiales</taxon>
        <taxon>Phyllobacteriaceae</taxon>
        <taxon>Neoaquamicrobium</taxon>
    </lineage>
</organism>
<dbReference type="PROSITE" id="PS50111">
    <property type="entry name" value="CHEMOTAXIS_TRANSDUC_2"/>
    <property type="match status" value="1"/>
</dbReference>
<dbReference type="PANTHER" id="PTHR43531">
    <property type="entry name" value="PROTEIN ICFG"/>
    <property type="match status" value="1"/>
</dbReference>
<dbReference type="RefSeq" id="WP_368804354.1">
    <property type="nucleotide sequence ID" value="NZ_JAZHFV010000006.1"/>
</dbReference>
<evidence type="ECO:0000256" key="3">
    <source>
        <dbReference type="PROSITE-ProRule" id="PRU00284"/>
    </source>
</evidence>
<dbReference type="SUPFAM" id="SSF58104">
    <property type="entry name" value="Methyl-accepting chemotaxis protein (MCP) signaling domain"/>
    <property type="match status" value="1"/>
</dbReference>
<feature type="region of interest" description="Disordered" evidence="4">
    <location>
        <begin position="417"/>
        <end position="437"/>
    </location>
</feature>
<keyword evidence="1" id="KW-0145">Chemotaxis</keyword>
<name>A0ABV3WXP1_9HYPH</name>
<reference evidence="8 9" key="1">
    <citation type="submission" date="2024-01" db="EMBL/GenBank/DDBJ databases">
        <title>New evidence supports the origin of RcGTA from prophage.</title>
        <authorList>
            <person name="Xu Y."/>
            <person name="Liu B."/>
            <person name="Chen F."/>
        </authorList>
    </citation>
    <scope>NUCLEOTIDE SEQUENCE [LARGE SCALE GENOMIC DNA]</scope>
    <source>
        <strain evidence="8 9">CBW1107-2</strain>
    </source>
</reference>
<evidence type="ECO:0000259" key="7">
    <source>
        <dbReference type="PROSITE" id="PS50885"/>
    </source>
</evidence>
<dbReference type="SUPFAM" id="SSF158472">
    <property type="entry name" value="HAMP domain-like"/>
    <property type="match status" value="1"/>
</dbReference>
<proteinExistence type="inferred from homology"/>
<comment type="similarity">
    <text evidence="2">Belongs to the methyl-accepting chemotaxis (MCP) protein family.</text>
</comment>
<keyword evidence="9" id="KW-1185">Reference proteome</keyword>
<gene>
    <name evidence="8" type="ORF">V1479_19150</name>
</gene>
<evidence type="ECO:0000256" key="2">
    <source>
        <dbReference type="ARBA" id="ARBA00029447"/>
    </source>
</evidence>
<dbReference type="EMBL" id="JAZHFV010000006">
    <property type="protein sequence ID" value="MEX4009435.1"/>
    <property type="molecule type" value="Genomic_DNA"/>
</dbReference>
<dbReference type="Pfam" id="PF00015">
    <property type="entry name" value="MCPsignal"/>
    <property type="match status" value="1"/>
</dbReference>
<evidence type="ECO:0000256" key="5">
    <source>
        <dbReference type="SAM" id="Phobius"/>
    </source>
</evidence>
<evidence type="ECO:0000256" key="1">
    <source>
        <dbReference type="ARBA" id="ARBA00022500"/>
    </source>
</evidence>
<keyword evidence="5" id="KW-0472">Membrane</keyword>
<dbReference type="InterPro" id="IPR051310">
    <property type="entry name" value="MCP_chemotaxis"/>
</dbReference>
<feature type="domain" description="HAMP" evidence="7">
    <location>
        <begin position="207"/>
        <end position="260"/>
    </location>
</feature>
<dbReference type="InterPro" id="IPR004089">
    <property type="entry name" value="MCPsignal_dom"/>
</dbReference>
<feature type="transmembrane region" description="Helical" evidence="5">
    <location>
        <begin position="182"/>
        <end position="204"/>
    </location>
</feature>
<comment type="caution">
    <text evidence="8">The sequence shown here is derived from an EMBL/GenBank/DDBJ whole genome shotgun (WGS) entry which is preliminary data.</text>
</comment>
<sequence>MKIGSKIYAIVGLMGLVAVAIGGMAVYTLNEYNARLAALENASERAYLGERLNRYVTAVVMDARGIYASSSTEQAEQFGEGIYRSLDRMDALLEQWRPLVDAEGLADFNAVVDRSAEFRAFRAETARLGTEVSPAEANIQGNNEQNRANRKAFQAEIDAVVNRDQQILADVKVDLASFQTRMAILIGSVVLVGLAAGAGAAAYIGTAQLSRPIRGLTGTMKMLAEGNLEADIPFAGRKDEIGEMAKAVEVFKQNALKVRELNAQEAALQAKSADLQTSIAEVVASAVRGNFDRRITKDYQDADLNRFAASVNELVTSVDTGIAEVRRVVASLAEGDLTQSMNGNFQGAFEELQHNVNSTMQTLRSVLRDVRITSDTIGSNTVELRSAADDLSRRTEQQAASLEETSAALDEITATVRESTDRAQEASRMVDEARRSTEQSTKVVAEAVSAMSRIEQASGEIGQIISLIDEIAFQTNLLALNAGVEAARAGEAGRGFAVVAQEVRELAQRSATAAKDIKDLITKSGEEVSTGVRLVTATGEALDTIQAHVVHINEHVHSIASAAGEQSTGLSEINTAMNQMDQVTQRNAAMVEETTAATHRLSSESASLTQLISHFKVEGGASVREADDYSASVPSPARVLGQRVAGAFGGVVAAE</sequence>
<protein>
    <submittedName>
        <fullName evidence="8">Methyl-accepting chemotaxis protein</fullName>
    </submittedName>
</protein>
<evidence type="ECO:0000313" key="9">
    <source>
        <dbReference type="Proteomes" id="UP001559025"/>
    </source>
</evidence>
<dbReference type="Pfam" id="PF18947">
    <property type="entry name" value="HAMP_2"/>
    <property type="match status" value="1"/>
</dbReference>
<dbReference type="Pfam" id="PF00672">
    <property type="entry name" value="HAMP"/>
    <property type="match status" value="1"/>
</dbReference>
<dbReference type="PANTHER" id="PTHR43531:SF11">
    <property type="entry name" value="METHYL-ACCEPTING CHEMOTAXIS PROTEIN 3"/>
    <property type="match status" value="1"/>
</dbReference>
<feature type="transmembrane region" description="Helical" evidence="5">
    <location>
        <begin position="6"/>
        <end position="29"/>
    </location>
</feature>
<keyword evidence="3" id="KW-0807">Transducer</keyword>
<feature type="compositionally biased region" description="Basic and acidic residues" evidence="4">
    <location>
        <begin position="418"/>
        <end position="437"/>
    </location>
</feature>
<accession>A0ABV3WXP1</accession>
<evidence type="ECO:0000256" key="4">
    <source>
        <dbReference type="SAM" id="MobiDB-lite"/>
    </source>
</evidence>
<dbReference type="SMART" id="SM00283">
    <property type="entry name" value="MA"/>
    <property type="match status" value="1"/>
</dbReference>
<dbReference type="CDD" id="cd06225">
    <property type="entry name" value="HAMP"/>
    <property type="match status" value="1"/>
</dbReference>
<evidence type="ECO:0000313" key="8">
    <source>
        <dbReference type="EMBL" id="MEX4009435.1"/>
    </source>
</evidence>
<keyword evidence="5" id="KW-1133">Transmembrane helix</keyword>
<dbReference type="SMART" id="SM00304">
    <property type="entry name" value="HAMP"/>
    <property type="match status" value="2"/>
</dbReference>